<evidence type="ECO:0000256" key="5">
    <source>
        <dbReference type="SAM" id="Phobius"/>
    </source>
</evidence>
<accession>F9U9U1</accession>
<dbReference type="InterPro" id="IPR004710">
    <property type="entry name" value="Bilac:Na_transpt"/>
</dbReference>
<dbReference type="OrthoDB" id="9806785at2"/>
<evidence type="ECO:0000256" key="4">
    <source>
        <dbReference type="ARBA" id="ARBA00023136"/>
    </source>
</evidence>
<feature type="transmembrane region" description="Helical" evidence="5">
    <location>
        <begin position="121"/>
        <end position="144"/>
    </location>
</feature>
<dbReference type="EMBL" id="AFWV01000005">
    <property type="protein sequence ID" value="EGV18889.1"/>
    <property type="molecule type" value="Genomic_DNA"/>
</dbReference>
<gene>
    <name evidence="6" type="ORF">ThimaDRAFT_1693</name>
</gene>
<evidence type="ECO:0000256" key="1">
    <source>
        <dbReference type="ARBA" id="ARBA00004141"/>
    </source>
</evidence>
<feature type="transmembrane region" description="Helical" evidence="5">
    <location>
        <begin position="92"/>
        <end position="114"/>
    </location>
</feature>
<feature type="transmembrane region" description="Helical" evidence="5">
    <location>
        <begin position="156"/>
        <end position="175"/>
    </location>
</feature>
<sequence length="317" mass="32767">MMTRITAWFPLWALSGALFAYLFPEALVGLKPAILPLLGLVMFGMGVTLTLDQFAAVLRRPGLVGLGMALQFGVMPLAAWSIGMAMGFSPELLAGLILVGTAPGGTASNVVCYLAKGDVALSITLTTASTLAAVLLTPALTWLYLGETVPVPALEMLISIAQVVLAPVALGLLVNRVLGARIEPVKAVFPLISVAAIVLIIAIIVALNAGNLAQVGLAVVIAVALHNGIGLAAGYWSARLLGRDETTARTLAIEVGMQNSGLAVALAVKFFGPAAALPGAVFSIWHNLSGAALASWWARRAPRDYVPQQGIHGHGDT</sequence>
<feature type="transmembrane region" description="Helical" evidence="5">
    <location>
        <begin position="30"/>
        <end position="51"/>
    </location>
</feature>
<comment type="subcellular location">
    <subcellularLocation>
        <location evidence="1">Membrane</location>
        <topology evidence="1">Multi-pass membrane protein</topology>
    </subcellularLocation>
</comment>
<evidence type="ECO:0000256" key="3">
    <source>
        <dbReference type="ARBA" id="ARBA00022989"/>
    </source>
</evidence>
<reference evidence="6 7" key="1">
    <citation type="submission" date="2011-06" db="EMBL/GenBank/DDBJ databases">
        <title>The draft genome of Thiocapsa marina 5811.</title>
        <authorList>
            <consortium name="US DOE Joint Genome Institute (JGI-PGF)"/>
            <person name="Lucas S."/>
            <person name="Han J."/>
            <person name="Cheng J.-F."/>
            <person name="Goodwin L."/>
            <person name="Pitluck S."/>
            <person name="Peters L."/>
            <person name="Land M.L."/>
            <person name="Hauser L."/>
            <person name="Vogl K."/>
            <person name="Liu Z."/>
            <person name="Imhoff J."/>
            <person name="Thiel V."/>
            <person name="Frigaard N.-U."/>
            <person name="Bryant D."/>
            <person name="Woyke T.J."/>
        </authorList>
    </citation>
    <scope>NUCLEOTIDE SEQUENCE [LARGE SCALE GENOMIC DNA]</scope>
    <source>
        <strain evidence="6 7">5811</strain>
    </source>
</reference>
<dbReference type="RefSeq" id="WP_007192569.1">
    <property type="nucleotide sequence ID" value="NZ_AFWV01000005.1"/>
</dbReference>
<dbReference type="InterPro" id="IPR038770">
    <property type="entry name" value="Na+/solute_symporter_sf"/>
</dbReference>
<dbReference type="PANTHER" id="PTHR10361:SF28">
    <property type="entry name" value="P3 PROTEIN-RELATED"/>
    <property type="match status" value="1"/>
</dbReference>
<feature type="transmembrane region" description="Helical" evidence="5">
    <location>
        <begin position="63"/>
        <end position="86"/>
    </location>
</feature>
<dbReference type="eggNOG" id="COG0385">
    <property type="taxonomic scope" value="Bacteria"/>
</dbReference>
<keyword evidence="7" id="KW-1185">Reference proteome</keyword>
<keyword evidence="2 5" id="KW-0812">Transmembrane</keyword>
<feature type="transmembrane region" description="Helical" evidence="5">
    <location>
        <begin position="215"/>
        <end position="236"/>
    </location>
</feature>
<evidence type="ECO:0000256" key="2">
    <source>
        <dbReference type="ARBA" id="ARBA00022692"/>
    </source>
</evidence>
<keyword evidence="4 5" id="KW-0472">Membrane</keyword>
<evidence type="ECO:0000313" key="7">
    <source>
        <dbReference type="Proteomes" id="UP000005459"/>
    </source>
</evidence>
<dbReference type="Proteomes" id="UP000005459">
    <property type="component" value="Unassembled WGS sequence"/>
</dbReference>
<evidence type="ECO:0000313" key="6">
    <source>
        <dbReference type="EMBL" id="EGV18889.1"/>
    </source>
</evidence>
<dbReference type="Pfam" id="PF01758">
    <property type="entry name" value="SBF"/>
    <property type="match status" value="1"/>
</dbReference>
<name>F9U9U1_9GAMM</name>
<dbReference type="InterPro" id="IPR002657">
    <property type="entry name" value="BilAc:Na_symport/Acr3"/>
</dbReference>
<keyword evidence="3 5" id="KW-1133">Transmembrane helix</keyword>
<proteinExistence type="predicted"/>
<protein>
    <submittedName>
        <fullName evidence="6">Bile acid:sodium symporter</fullName>
    </submittedName>
</protein>
<dbReference type="STRING" id="768671.ThimaDRAFT_1693"/>
<dbReference type="GO" id="GO:0016020">
    <property type="term" value="C:membrane"/>
    <property type="evidence" value="ECO:0007669"/>
    <property type="project" value="UniProtKB-SubCell"/>
</dbReference>
<dbReference type="Gene3D" id="1.20.1530.20">
    <property type="match status" value="1"/>
</dbReference>
<feature type="transmembrane region" description="Helical" evidence="5">
    <location>
        <begin position="187"/>
        <end position="209"/>
    </location>
</feature>
<dbReference type="AlphaFoldDB" id="F9U9U1"/>
<dbReference type="PANTHER" id="PTHR10361">
    <property type="entry name" value="SODIUM-BILE ACID COTRANSPORTER"/>
    <property type="match status" value="1"/>
</dbReference>
<dbReference type="PATRIC" id="fig|768671.3.peg.1803"/>
<organism evidence="6 7">
    <name type="scientific">Thiocapsa marina 5811</name>
    <dbReference type="NCBI Taxonomy" id="768671"/>
    <lineage>
        <taxon>Bacteria</taxon>
        <taxon>Pseudomonadati</taxon>
        <taxon>Pseudomonadota</taxon>
        <taxon>Gammaproteobacteria</taxon>
        <taxon>Chromatiales</taxon>
        <taxon>Chromatiaceae</taxon>
        <taxon>Thiocapsa</taxon>
    </lineage>
</organism>